<dbReference type="RefSeq" id="WP_221006189.1">
    <property type="nucleotide sequence ID" value="NZ_CP081150.1"/>
</dbReference>
<organism evidence="2 3">
    <name type="scientific">Deefgea tanakiae</name>
    <dbReference type="NCBI Taxonomy" id="2865840"/>
    <lineage>
        <taxon>Bacteria</taxon>
        <taxon>Pseudomonadati</taxon>
        <taxon>Pseudomonadota</taxon>
        <taxon>Betaproteobacteria</taxon>
        <taxon>Neisseriales</taxon>
        <taxon>Chitinibacteraceae</taxon>
        <taxon>Deefgea</taxon>
    </lineage>
</organism>
<feature type="compositionally biased region" description="Basic and acidic residues" evidence="1">
    <location>
        <begin position="79"/>
        <end position="94"/>
    </location>
</feature>
<feature type="region of interest" description="Disordered" evidence="1">
    <location>
        <begin position="53"/>
        <end position="94"/>
    </location>
</feature>
<dbReference type="Proteomes" id="UP000825679">
    <property type="component" value="Chromosome"/>
</dbReference>
<evidence type="ECO:0000313" key="3">
    <source>
        <dbReference type="Proteomes" id="UP000825679"/>
    </source>
</evidence>
<name>A0ABX8Z7R3_9NEIS</name>
<feature type="compositionally biased region" description="Basic and acidic residues" evidence="1">
    <location>
        <begin position="54"/>
        <end position="72"/>
    </location>
</feature>
<gene>
    <name evidence="2" type="ORF">K4H28_16330</name>
</gene>
<keyword evidence="3" id="KW-1185">Reference proteome</keyword>
<evidence type="ECO:0000313" key="2">
    <source>
        <dbReference type="EMBL" id="QZA77810.1"/>
    </source>
</evidence>
<proteinExistence type="predicted"/>
<reference evidence="2 3" key="1">
    <citation type="submission" date="2021-08" db="EMBL/GenBank/DDBJ databases">
        <title>complete genome sequencing of Deefgea sp. D25.</title>
        <authorList>
            <person name="Bae J.-W."/>
            <person name="Gim D.-H."/>
        </authorList>
    </citation>
    <scope>NUCLEOTIDE SEQUENCE [LARGE SCALE GENOMIC DNA]</scope>
    <source>
        <strain evidence="2 3">D25</strain>
    </source>
</reference>
<accession>A0ABX8Z7R3</accession>
<sequence length="105" mass="12344">MKSVKFLQRAQGFADYVVQTSSELTASLPQSDLYSRNPSTNIRKKKLSVGLWDGAERRTHQERRGSDRRNERQSAMLDTRVRVDRRREGRRQTDELELRSFSCRV</sequence>
<evidence type="ECO:0000256" key="1">
    <source>
        <dbReference type="SAM" id="MobiDB-lite"/>
    </source>
</evidence>
<dbReference type="EMBL" id="CP081150">
    <property type="protein sequence ID" value="QZA77810.1"/>
    <property type="molecule type" value="Genomic_DNA"/>
</dbReference>
<protein>
    <submittedName>
        <fullName evidence="2">Uncharacterized protein</fullName>
    </submittedName>
</protein>